<evidence type="ECO:0000256" key="8">
    <source>
        <dbReference type="RuleBase" id="RU000673"/>
    </source>
</evidence>
<evidence type="ECO:0000256" key="2">
    <source>
        <dbReference type="ARBA" id="ARBA00022555"/>
    </source>
</evidence>
<evidence type="ECO:0000256" key="5">
    <source>
        <dbReference type="ARBA" id="ARBA00038063"/>
    </source>
</evidence>
<evidence type="ECO:0000256" key="9">
    <source>
        <dbReference type="RuleBase" id="RU004320"/>
    </source>
</evidence>
<accession>A0A1H3BXH3</accession>
<feature type="site" description="Discriminates between blocked and unblocked aminoacyl-tRNA" evidence="7">
    <location>
        <position position="9"/>
    </location>
</feature>
<dbReference type="Pfam" id="PF01195">
    <property type="entry name" value="Pept_tRNA_hydro"/>
    <property type="match status" value="1"/>
</dbReference>
<dbReference type="InterPro" id="IPR018171">
    <property type="entry name" value="Pept_tRNA_hydro_CS"/>
</dbReference>
<dbReference type="PANTHER" id="PTHR17224:SF1">
    <property type="entry name" value="PEPTIDYL-TRNA HYDROLASE"/>
    <property type="match status" value="1"/>
</dbReference>
<keyword evidence="3 7" id="KW-0378">Hydrolase</keyword>
<dbReference type="InterPro" id="IPR036416">
    <property type="entry name" value="Pept_tRNA_hydro_sf"/>
</dbReference>
<feature type="binding site" evidence="7">
    <location>
        <position position="64"/>
    </location>
    <ligand>
        <name>tRNA</name>
        <dbReference type="ChEBI" id="CHEBI:17843"/>
    </ligand>
</feature>
<evidence type="ECO:0000256" key="7">
    <source>
        <dbReference type="HAMAP-Rule" id="MF_00083"/>
    </source>
</evidence>
<dbReference type="EC" id="3.1.1.29" evidence="1 7"/>
<feature type="site" description="Stabilizes the basic form of H active site to accept a proton" evidence="7">
    <location>
        <position position="91"/>
    </location>
</feature>
<dbReference type="PROSITE" id="PS01196">
    <property type="entry name" value="PEPT_TRNA_HYDROL_2"/>
    <property type="match status" value="1"/>
</dbReference>
<dbReference type="GO" id="GO:0006515">
    <property type="term" value="P:protein quality control for misfolded or incompletely synthesized proteins"/>
    <property type="evidence" value="ECO:0007669"/>
    <property type="project" value="UniProtKB-UniRule"/>
</dbReference>
<dbReference type="InterPro" id="IPR001328">
    <property type="entry name" value="Pept_tRNA_hydro"/>
</dbReference>
<dbReference type="GO" id="GO:0072344">
    <property type="term" value="P:rescue of stalled ribosome"/>
    <property type="evidence" value="ECO:0007669"/>
    <property type="project" value="UniProtKB-UniRule"/>
</dbReference>
<keyword evidence="12" id="KW-1185">Reference proteome</keyword>
<feature type="binding site" evidence="7">
    <location>
        <position position="66"/>
    </location>
    <ligand>
        <name>tRNA</name>
        <dbReference type="ChEBI" id="CHEBI:17843"/>
    </ligand>
</feature>
<evidence type="ECO:0000256" key="1">
    <source>
        <dbReference type="ARBA" id="ARBA00013260"/>
    </source>
</evidence>
<proteinExistence type="inferred from homology"/>
<gene>
    <name evidence="7" type="primary">pth</name>
    <name evidence="11" type="ORF">SAMN04488238_108198</name>
</gene>
<comment type="subcellular location">
    <subcellularLocation>
        <location evidence="7">Cytoplasm</location>
    </subcellularLocation>
</comment>
<comment type="function">
    <text evidence="7">Hydrolyzes ribosome-free peptidyl-tRNAs (with 1 or more amino acids incorporated), which drop off the ribosome during protein synthesis, or as a result of ribosome stalling.</text>
</comment>
<dbReference type="PANTHER" id="PTHR17224">
    <property type="entry name" value="PEPTIDYL-TRNA HYDROLASE"/>
    <property type="match status" value="1"/>
</dbReference>
<evidence type="ECO:0000256" key="6">
    <source>
        <dbReference type="ARBA" id="ARBA00050038"/>
    </source>
</evidence>
<dbReference type="GO" id="GO:0000049">
    <property type="term" value="F:tRNA binding"/>
    <property type="evidence" value="ECO:0007669"/>
    <property type="project" value="UniProtKB-UniRule"/>
</dbReference>
<evidence type="ECO:0000256" key="4">
    <source>
        <dbReference type="ARBA" id="ARBA00022884"/>
    </source>
</evidence>
<dbReference type="FunFam" id="3.40.50.1470:FF:000001">
    <property type="entry name" value="Peptidyl-tRNA hydrolase"/>
    <property type="match status" value="1"/>
</dbReference>
<evidence type="ECO:0000313" key="11">
    <source>
        <dbReference type="EMBL" id="SDX45909.1"/>
    </source>
</evidence>
<organism evidence="11 12">
    <name type="scientific">Roseicitreum antarcticum</name>
    <dbReference type="NCBI Taxonomy" id="564137"/>
    <lineage>
        <taxon>Bacteria</taxon>
        <taxon>Pseudomonadati</taxon>
        <taxon>Pseudomonadota</taxon>
        <taxon>Alphaproteobacteria</taxon>
        <taxon>Rhodobacterales</taxon>
        <taxon>Paracoccaceae</taxon>
        <taxon>Roseicitreum</taxon>
    </lineage>
</organism>
<dbReference type="AlphaFoldDB" id="A0A1H3BXH3"/>
<dbReference type="EMBL" id="FNOM01000008">
    <property type="protein sequence ID" value="SDX45909.1"/>
    <property type="molecule type" value="Genomic_DNA"/>
</dbReference>
<dbReference type="PROSITE" id="PS01195">
    <property type="entry name" value="PEPT_TRNA_HYDROL_1"/>
    <property type="match status" value="1"/>
</dbReference>
<comment type="catalytic activity">
    <reaction evidence="7 8">
        <text>an N-acyl-L-alpha-aminoacyl-tRNA + H2O = an N-acyl-L-amino acid + a tRNA + H(+)</text>
        <dbReference type="Rhea" id="RHEA:54448"/>
        <dbReference type="Rhea" id="RHEA-COMP:10123"/>
        <dbReference type="Rhea" id="RHEA-COMP:13883"/>
        <dbReference type="ChEBI" id="CHEBI:15377"/>
        <dbReference type="ChEBI" id="CHEBI:15378"/>
        <dbReference type="ChEBI" id="CHEBI:59874"/>
        <dbReference type="ChEBI" id="CHEBI:78442"/>
        <dbReference type="ChEBI" id="CHEBI:138191"/>
        <dbReference type="EC" id="3.1.1.29"/>
    </reaction>
</comment>
<feature type="binding site" evidence="7">
    <location>
        <position position="112"/>
    </location>
    <ligand>
        <name>tRNA</name>
        <dbReference type="ChEBI" id="CHEBI:17843"/>
    </ligand>
</feature>
<dbReference type="RefSeq" id="WP_092891057.1">
    <property type="nucleotide sequence ID" value="NZ_CP061498.1"/>
</dbReference>
<dbReference type="Gene3D" id="3.40.50.1470">
    <property type="entry name" value="Peptidyl-tRNA hydrolase"/>
    <property type="match status" value="1"/>
</dbReference>
<feature type="compositionally biased region" description="Pro residues" evidence="10">
    <location>
        <begin position="226"/>
        <end position="241"/>
    </location>
</feature>
<reference evidence="11 12" key="1">
    <citation type="submission" date="2016-10" db="EMBL/GenBank/DDBJ databases">
        <authorList>
            <person name="de Groot N.N."/>
        </authorList>
    </citation>
    <scope>NUCLEOTIDE SEQUENCE [LARGE SCALE GENOMIC DNA]</scope>
    <source>
        <strain evidence="11 12">CGMCC 1.8894</strain>
    </source>
</reference>
<feature type="binding site" evidence="7">
    <location>
        <position position="14"/>
    </location>
    <ligand>
        <name>tRNA</name>
        <dbReference type="ChEBI" id="CHEBI:17843"/>
    </ligand>
</feature>
<dbReference type="NCBIfam" id="TIGR00447">
    <property type="entry name" value="pth"/>
    <property type="match status" value="1"/>
</dbReference>
<keyword evidence="7" id="KW-0963">Cytoplasm</keyword>
<evidence type="ECO:0000256" key="3">
    <source>
        <dbReference type="ARBA" id="ARBA00022801"/>
    </source>
</evidence>
<feature type="region of interest" description="Disordered" evidence="10">
    <location>
        <begin position="187"/>
        <end position="256"/>
    </location>
</feature>
<dbReference type="STRING" id="564137.SAMN04488238_108198"/>
<comment type="function">
    <text evidence="7">Catalyzes the release of premature peptidyl moieties from peptidyl-tRNA molecules trapped in stalled 50S ribosomal subunits, and thus maintains levels of free tRNAs and 50S ribosomes.</text>
</comment>
<dbReference type="CDD" id="cd00462">
    <property type="entry name" value="PTH"/>
    <property type="match status" value="1"/>
</dbReference>
<comment type="subunit">
    <text evidence="7">Monomer.</text>
</comment>
<dbReference type="SUPFAM" id="SSF53178">
    <property type="entry name" value="Peptidyl-tRNA hydrolase-like"/>
    <property type="match status" value="1"/>
</dbReference>
<evidence type="ECO:0000313" key="12">
    <source>
        <dbReference type="Proteomes" id="UP000198539"/>
    </source>
</evidence>
<comment type="similarity">
    <text evidence="5 7 9">Belongs to the PTH family.</text>
</comment>
<dbReference type="GO" id="GO:0005737">
    <property type="term" value="C:cytoplasm"/>
    <property type="evidence" value="ECO:0007669"/>
    <property type="project" value="UniProtKB-SubCell"/>
</dbReference>
<name>A0A1H3BXH3_9RHOB</name>
<dbReference type="GO" id="GO:0004045">
    <property type="term" value="F:peptidyl-tRNA hydrolase activity"/>
    <property type="evidence" value="ECO:0007669"/>
    <property type="project" value="UniProtKB-UniRule"/>
</dbReference>
<dbReference type="HAMAP" id="MF_00083">
    <property type="entry name" value="Pept_tRNA_hydro_bact"/>
    <property type="match status" value="1"/>
</dbReference>
<dbReference type="OrthoDB" id="9800507at2"/>
<sequence length="256" mass="27069">MQLWVGLGNPGAKYAQNRHNIGFMALDRIAQDHGFAPWRTRFQGLCAEGTLGGARVTLQKPQTFMNLSGQSVGEATRFFKLEVGAVTVFHDELDLAPGKLRLKTGGGHAGHNGLRSIHQHLSPDYARVRLGIGHPGHKDRVAGYVLHDFAKADADWLDDLLRGISDGAVALAAGDGPGFQNAVARRVAPARSGGGEGAGTRGKPGQGASGPKANAAPKPDAEPKPKPAAPSQPKAEPQPEPAPEKSPLQKLMDRFR</sequence>
<evidence type="ECO:0000256" key="10">
    <source>
        <dbReference type="SAM" id="MobiDB-lite"/>
    </source>
</evidence>
<keyword evidence="2 7" id="KW-0820">tRNA-binding</keyword>
<keyword evidence="4 7" id="KW-0694">RNA-binding</keyword>
<protein>
    <recommendedName>
        <fullName evidence="6 7">Peptidyl-tRNA hydrolase</fullName>
        <shortName evidence="7">Pth</shortName>
        <ecNumber evidence="1 7">3.1.1.29</ecNumber>
    </recommendedName>
</protein>
<dbReference type="Proteomes" id="UP000198539">
    <property type="component" value="Unassembled WGS sequence"/>
</dbReference>
<feature type="compositionally biased region" description="Gly residues" evidence="10">
    <location>
        <begin position="192"/>
        <end position="208"/>
    </location>
</feature>
<feature type="active site" description="Proton acceptor" evidence="7">
    <location>
        <position position="19"/>
    </location>
</feature>